<dbReference type="EMBL" id="BOOF01000061">
    <property type="protein sequence ID" value="GIH66869.1"/>
    <property type="molecule type" value="Genomic_DNA"/>
</dbReference>
<accession>A0ABQ4GZZ1</accession>
<keyword evidence="7" id="KW-1185">Reference proteome</keyword>
<evidence type="ECO:0000313" key="7">
    <source>
        <dbReference type="Proteomes" id="UP000660454"/>
    </source>
</evidence>
<dbReference type="InterPro" id="IPR036661">
    <property type="entry name" value="Luciferase-like_sf"/>
</dbReference>
<evidence type="ECO:0000256" key="4">
    <source>
        <dbReference type="ARBA" id="ARBA00023033"/>
    </source>
</evidence>
<dbReference type="PANTHER" id="PTHR42847">
    <property type="entry name" value="ALKANESULFONATE MONOOXYGENASE"/>
    <property type="match status" value="1"/>
</dbReference>
<organism evidence="6 7">
    <name type="scientific">Microbispora siamensis</name>
    <dbReference type="NCBI Taxonomy" id="564413"/>
    <lineage>
        <taxon>Bacteria</taxon>
        <taxon>Bacillati</taxon>
        <taxon>Actinomycetota</taxon>
        <taxon>Actinomycetes</taxon>
        <taxon>Streptosporangiales</taxon>
        <taxon>Streptosporangiaceae</taxon>
        <taxon>Microbispora</taxon>
    </lineage>
</organism>
<comment type="caution">
    <text evidence="6">The sequence shown here is derived from an EMBL/GenBank/DDBJ whole genome shotgun (WGS) entry which is preliminary data.</text>
</comment>
<evidence type="ECO:0000259" key="5">
    <source>
        <dbReference type="Pfam" id="PF00296"/>
    </source>
</evidence>
<dbReference type="RefSeq" id="WP_204052641.1">
    <property type="nucleotide sequence ID" value="NZ_BOOF01000061.1"/>
</dbReference>
<keyword evidence="3" id="KW-0560">Oxidoreductase</keyword>
<dbReference type="InterPro" id="IPR050172">
    <property type="entry name" value="SsuD_RutA_monooxygenase"/>
</dbReference>
<dbReference type="Gene3D" id="3.20.20.30">
    <property type="entry name" value="Luciferase-like domain"/>
    <property type="match status" value="1"/>
</dbReference>
<dbReference type="SUPFAM" id="SSF51679">
    <property type="entry name" value="Bacterial luciferase-like"/>
    <property type="match status" value="1"/>
</dbReference>
<dbReference type="NCBIfam" id="TIGR03560">
    <property type="entry name" value="F420_Rv1855c"/>
    <property type="match status" value="1"/>
</dbReference>
<gene>
    <name evidence="6" type="primary">ssuD_4</name>
    <name evidence="6" type="ORF">Msi02_76860</name>
</gene>
<sequence>MKIGLEIGEFAWEGGPAAMGRILADVASTADEAGVALIGVGDHLWQGPHAGGPEQPELECFTTLAFLAAHTRRCRLGPVVAGVHFRQPGLLAKTVTSLDVLSGGRAMLGIGVGWYEDEARGMGVPFPPLAERFGMLEETVQVCLRMWEGEQGDERPFDGAHYRLERPLNAPQSLSRPHPPIMIGGGGEKRTLRLVARYADACNLYPGPDLPAKLDVLRGHCEAEGRDYDAIEKTCILPLTLGPDGSGTDELLGALRGIAAAGVDTVIGILSGPDPRRQVDVVAGKVIPEAAGL</sequence>
<evidence type="ECO:0000256" key="2">
    <source>
        <dbReference type="ARBA" id="ARBA00022643"/>
    </source>
</evidence>
<dbReference type="Proteomes" id="UP000660454">
    <property type="component" value="Unassembled WGS sequence"/>
</dbReference>
<keyword evidence="2" id="KW-0288">FMN</keyword>
<proteinExistence type="predicted"/>
<dbReference type="PANTHER" id="PTHR42847:SF8">
    <property type="entry name" value="CONSERVED PROTEIN"/>
    <property type="match status" value="1"/>
</dbReference>
<evidence type="ECO:0000256" key="1">
    <source>
        <dbReference type="ARBA" id="ARBA00022630"/>
    </source>
</evidence>
<dbReference type="InterPro" id="IPR019952">
    <property type="entry name" value="F420_OxRdatse_Rv1855c_pred"/>
</dbReference>
<protein>
    <submittedName>
        <fullName evidence="6">LLM class F420-dependent oxidoreductase</fullName>
    </submittedName>
</protein>
<dbReference type="Pfam" id="PF00296">
    <property type="entry name" value="Bac_luciferase"/>
    <property type="match status" value="1"/>
</dbReference>
<keyword evidence="4" id="KW-0503">Monooxygenase</keyword>
<reference evidence="6 7" key="1">
    <citation type="submission" date="2021-01" db="EMBL/GenBank/DDBJ databases">
        <title>Whole genome shotgun sequence of Microbispora siamensis NBRC 104113.</title>
        <authorList>
            <person name="Komaki H."/>
            <person name="Tamura T."/>
        </authorList>
    </citation>
    <scope>NUCLEOTIDE SEQUENCE [LARGE SCALE GENOMIC DNA]</scope>
    <source>
        <strain evidence="6 7">NBRC 104113</strain>
    </source>
</reference>
<evidence type="ECO:0000256" key="3">
    <source>
        <dbReference type="ARBA" id="ARBA00023002"/>
    </source>
</evidence>
<keyword evidence="1" id="KW-0285">Flavoprotein</keyword>
<name>A0ABQ4GZZ1_9ACTN</name>
<dbReference type="InterPro" id="IPR011251">
    <property type="entry name" value="Luciferase-like_dom"/>
</dbReference>
<evidence type="ECO:0000313" key="6">
    <source>
        <dbReference type="EMBL" id="GIH66869.1"/>
    </source>
</evidence>
<feature type="domain" description="Luciferase-like" evidence="5">
    <location>
        <begin position="23"/>
        <end position="244"/>
    </location>
</feature>